<evidence type="ECO:0000313" key="6">
    <source>
        <dbReference type="Proteomes" id="UP000254802"/>
    </source>
</evidence>
<evidence type="ECO:0000313" key="8">
    <source>
        <dbReference type="Proteomes" id="UP000318394"/>
    </source>
</evidence>
<organism evidence="4 7">
    <name type="scientific">Mannheimia haemolytica</name>
    <name type="common">Pasteurella haemolytica</name>
    <dbReference type="NCBI Taxonomy" id="75985"/>
    <lineage>
        <taxon>Bacteria</taxon>
        <taxon>Pseudomonadati</taxon>
        <taxon>Pseudomonadota</taxon>
        <taxon>Gammaproteobacteria</taxon>
        <taxon>Pasteurellales</taxon>
        <taxon>Pasteurellaceae</taxon>
        <taxon>Mannheimia</taxon>
    </lineage>
</organism>
<evidence type="ECO:0000313" key="7">
    <source>
        <dbReference type="Proteomes" id="UP000315164"/>
    </source>
</evidence>
<accession>A0A249A3I0</accession>
<dbReference type="EMBL" id="UGPN01000002">
    <property type="protein sequence ID" value="STY60388.1"/>
    <property type="molecule type" value="Genomic_DNA"/>
</dbReference>
<dbReference type="Proteomes" id="UP000254031">
    <property type="component" value="Unassembled WGS sequence"/>
</dbReference>
<dbReference type="STRING" id="75985.WC39_11285"/>
<evidence type="ECO:0000313" key="3">
    <source>
        <dbReference type="EMBL" id="TRB35710.1"/>
    </source>
</evidence>
<dbReference type="KEGG" id="mhaq:WC39_11285"/>
<name>A0A249A3I0_MANHA</name>
<sequence length="154" mass="17730">MNKFKIALMATVAIGLFACTPSPQSNSTKQQAQVGYLKQNISQAELNNPKDFKRYSYYCKNFATGSSSYLATYFPLWSESRKQENFGIYFQLDGGKVYPFDHLANISLNARATKFEVRYRSYQPIEGSFVELVAREFTSTYYKNNVPWLECREG</sequence>
<dbReference type="Proteomes" id="UP000318394">
    <property type="component" value="Unassembled WGS sequence"/>
</dbReference>
<evidence type="ECO:0000313" key="4">
    <source>
        <dbReference type="EMBL" id="TRB73538.1"/>
    </source>
</evidence>
<dbReference type="EMBL" id="VAJB01000024">
    <property type="protein sequence ID" value="TRB73538.1"/>
    <property type="molecule type" value="Genomic_DNA"/>
</dbReference>
<evidence type="ECO:0000313" key="1">
    <source>
        <dbReference type="EMBL" id="STY60388.1"/>
    </source>
</evidence>
<dbReference type="PROSITE" id="PS51257">
    <property type="entry name" value="PROKAR_LIPOPROTEIN"/>
    <property type="match status" value="1"/>
</dbReference>
<dbReference type="OrthoDB" id="5680601at2"/>
<dbReference type="Proteomes" id="UP000254802">
    <property type="component" value="Unassembled WGS sequence"/>
</dbReference>
<dbReference type="RefSeq" id="WP_006249785.1">
    <property type="nucleotide sequence ID" value="NZ_CP011098.1"/>
</dbReference>
<dbReference type="Proteomes" id="UP000315164">
    <property type="component" value="Unassembled WGS sequence"/>
</dbReference>
<protein>
    <recommendedName>
        <fullName evidence="9">Lipoprotein</fullName>
    </recommendedName>
</protein>
<evidence type="ECO:0000313" key="5">
    <source>
        <dbReference type="Proteomes" id="UP000254031"/>
    </source>
</evidence>
<dbReference type="AlphaFoldDB" id="A0A249A3I0"/>
<gene>
    <name evidence="4" type="ORF">FEA53_10255</name>
    <name evidence="3" type="ORF">FEB89_10535</name>
    <name evidence="1" type="ORF">NCTC10638_01586</name>
    <name evidence="2" type="ORF">NCTC9380_01191</name>
</gene>
<reference evidence="7 8" key="2">
    <citation type="journal article" date="2019" name="Vet. Microbiol.">
        <title>Genetic characterization of susceptible and multi-drug resistant Mannheimia haemolytica isolated from high-risk stocker calves prior to and after antimicrobial metaphylaxis.</title>
        <authorList>
            <person name="Snyder E.R."/>
            <person name="Alvarez-Narvaez S."/>
            <person name="Credille B.C."/>
        </authorList>
    </citation>
    <scope>NUCLEOTIDE SEQUENCE [LARGE SCALE GENOMIC DNA]</scope>
    <source>
        <strain evidence="4 7">UGA-R5-128-1</strain>
        <strain evidence="3 8">UGA-R7-163-1</strain>
    </source>
</reference>
<evidence type="ECO:0000313" key="2">
    <source>
        <dbReference type="EMBL" id="STY65915.1"/>
    </source>
</evidence>
<dbReference type="EMBL" id="VAJI01000026">
    <property type="protein sequence ID" value="TRB35710.1"/>
    <property type="molecule type" value="Genomic_DNA"/>
</dbReference>
<dbReference type="KEGG" id="mhay:VK67_11290"/>
<evidence type="ECO:0008006" key="9">
    <source>
        <dbReference type="Google" id="ProtNLM"/>
    </source>
</evidence>
<reference evidence="5 6" key="1">
    <citation type="submission" date="2018-06" db="EMBL/GenBank/DDBJ databases">
        <authorList>
            <consortium name="Pathogen Informatics"/>
            <person name="Doyle S."/>
        </authorList>
    </citation>
    <scope>NUCLEOTIDE SEQUENCE [LARGE SCALE GENOMIC DNA]</scope>
    <source>
        <strain evidence="1 6">NCTC10638</strain>
        <strain evidence="2 5">NCTC9380</strain>
    </source>
</reference>
<dbReference type="EMBL" id="UGPL01000006">
    <property type="protein sequence ID" value="STY65915.1"/>
    <property type="molecule type" value="Genomic_DNA"/>
</dbReference>
<proteinExistence type="predicted"/>
<keyword evidence="8" id="KW-1185">Reference proteome</keyword>
<dbReference type="GeneID" id="67369959"/>